<organism evidence="1 2">
    <name type="scientific">Nocardia nova</name>
    <dbReference type="NCBI Taxonomy" id="37330"/>
    <lineage>
        <taxon>Bacteria</taxon>
        <taxon>Bacillati</taxon>
        <taxon>Actinomycetota</taxon>
        <taxon>Actinomycetes</taxon>
        <taxon>Mycobacteriales</taxon>
        <taxon>Nocardiaceae</taxon>
        <taxon>Nocardia</taxon>
    </lineage>
</organism>
<dbReference type="Proteomes" id="UP000238356">
    <property type="component" value="Unassembled WGS sequence"/>
</dbReference>
<dbReference type="EMBL" id="PSZD01000004">
    <property type="protein sequence ID" value="PPJ30647.1"/>
    <property type="molecule type" value="Genomic_DNA"/>
</dbReference>
<comment type="caution">
    <text evidence="1">The sequence shown here is derived from an EMBL/GenBank/DDBJ whole genome shotgun (WGS) entry which is preliminary data.</text>
</comment>
<accession>A0A2S6AAW2</accession>
<dbReference type="AlphaFoldDB" id="A0A2S6AAW2"/>
<reference evidence="1 2" key="1">
    <citation type="submission" date="2018-02" db="EMBL/GenBank/DDBJ databases">
        <title>8 Nocardia nova and 1 Nocardia cyriacigeorgica strain used for evolution to TMP-SMX.</title>
        <authorList>
            <person name="Mehta H."/>
            <person name="Weng J."/>
            <person name="Shamoo Y."/>
        </authorList>
    </citation>
    <scope>NUCLEOTIDE SEQUENCE [LARGE SCALE GENOMIC DNA]</scope>
    <source>
        <strain evidence="1 2">BAA2227</strain>
    </source>
</reference>
<evidence type="ECO:0000313" key="1">
    <source>
        <dbReference type="EMBL" id="PPJ30647.1"/>
    </source>
</evidence>
<evidence type="ECO:0000313" key="2">
    <source>
        <dbReference type="Proteomes" id="UP000238356"/>
    </source>
</evidence>
<keyword evidence="2" id="KW-1185">Reference proteome</keyword>
<name>A0A2S6AAW2_9NOCA</name>
<protein>
    <submittedName>
        <fullName evidence="1">Uncharacterized protein</fullName>
    </submittedName>
</protein>
<sequence length="129" mass="14154">MSFVWKLFDEVIVDVPICLFGGFDDRHPQLTFGPRGDGVIVLDRGVHVIGASGQENRAHHQHSEVDRIAASGGGNVQGSDERLSLRLVRTLCEDLLDVCHRIVSDGDYQTGPRMSLRHVGIAVPDLNTL</sequence>
<proteinExistence type="predicted"/>
<gene>
    <name evidence="1" type="ORF">C5F51_09365</name>
</gene>